<sequence length="409" mass="44953">MLAWRADAGCSGFIEPDIAVLMAELMLTEGFLSNPDLPGVEKLSTTKIPPEFLDSDYIELGSLDGVSMMSHETRAKPNAFHFRRQVLILTRAGGGSSERQFQGAYLPAGFEQASVLWSFQPFLPAAQEDDAAGGLRSCLQEPFVASVEKLQRLEKEAADQKLEQDLRSADFRAVLAKVEADLKLLMERKAKDGAAELKTAKDMKFLRDRQQKGTTYVNDWMNAHCCLIQVDENFAGAVPALLKFREQFRGRPGKEFLVAAFDATVWPSNAVQVTNATQLLCNILGMSSANMGYIQYPIMQASTTQHAMVKRRHLLELSLLKGGLTVQNNVQVLFSKPESSARDTRSLSQPALATFHSSFAESPWQVSIAVREGKLGPCPLIRVADLQGFDDDSKPSPGARAEQLLGSVL</sequence>
<feature type="region of interest" description="Disordered" evidence="1">
    <location>
        <begin position="389"/>
        <end position="409"/>
    </location>
</feature>
<dbReference type="Proteomes" id="UP001642464">
    <property type="component" value="Unassembled WGS sequence"/>
</dbReference>
<evidence type="ECO:0000313" key="2">
    <source>
        <dbReference type="EMBL" id="CAK9001909.1"/>
    </source>
</evidence>
<name>A0ABP0IH41_9DINO</name>
<gene>
    <name evidence="2" type="ORF">SCF082_LOCUS7109</name>
</gene>
<evidence type="ECO:0000313" key="3">
    <source>
        <dbReference type="Proteomes" id="UP001642464"/>
    </source>
</evidence>
<organism evidence="2 3">
    <name type="scientific">Durusdinium trenchii</name>
    <dbReference type="NCBI Taxonomy" id="1381693"/>
    <lineage>
        <taxon>Eukaryota</taxon>
        <taxon>Sar</taxon>
        <taxon>Alveolata</taxon>
        <taxon>Dinophyceae</taxon>
        <taxon>Suessiales</taxon>
        <taxon>Symbiodiniaceae</taxon>
        <taxon>Durusdinium</taxon>
    </lineage>
</organism>
<dbReference type="EMBL" id="CAXAMM010003972">
    <property type="protein sequence ID" value="CAK9001909.1"/>
    <property type="molecule type" value="Genomic_DNA"/>
</dbReference>
<reference evidence="2 3" key="1">
    <citation type="submission" date="2024-02" db="EMBL/GenBank/DDBJ databases">
        <authorList>
            <person name="Chen Y."/>
            <person name="Shah S."/>
            <person name="Dougan E. K."/>
            <person name="Thang M."/>
            <person name="Chan C."/>
        </authorList>
    </citation>
    <scope>NUCLEOTIDE SEQUENCE [LARGE SCALE GENOMIC DNA]</scope>
</reference>
<comment type="caution">
    <text evidence="2">The sequence shown here is derived from an EMBL/GenBank/DDBJ whole genome shotgun (WGS) entry which is preliminary data.</text>
</comment>
<keyword evidence="3" id="KW-1185">Reference proteome</keyword>
<proteinExistence type="predicted"/>
<protein>
    <submittedName>
        <fullName evidence="2">FO synthase subunit 1</fullName>
    </submittedName>
</protein>
<evidence type="ECO:0000256" key="1">
    <source>
        <dbReference type="SAM" id="MobiDB-lite"/>
    </source>
</evidence>
<accession>A0ABP0IH41</accession>